<organism evidence="2 3">
    <name type="scientific">Amycolatopsis panacis</name>
    <dbReference type="NCBI Taxonomy" id="2340917"/>
    <lineage>
        <taxon>Bacteria</taxon>
        <taxon>Bacillati</taxon>
        <taxon>Actinomycetota</taxon>
        <taxon>Actinomycetes</taxon>
        <taxon>Pseudonocardiales</taxon>
        <taxon>Pseudonocardiaceae</taxon>
        <taxon>Amycolatopsis</taxon>
    </lineage>
</organism>
<evidence type="ECO:0000313" key="3">
    <source>
        <dbReference type="Proteomes" id="UP000285112"/>
    </source>
</evidence>
<sequence length="181" mass="19371">MHREGESAQLRGDIGRNERPGDMRQLETGTEAPTEAMVIARVFELEMDQRGGGPFQFPGNAGGLHVAQARVRAGQADQAVVQSIVGLAKGERAHRDHRGESAVQGVAHRDAAQFERSERIVGHRNQEHAVADAETVLISLTNSCACAGSANLSSSSIAITMPEISLARISVVAVCRRKPRS</sequence>
<dbReference type="EMBL" id="QZFV01000091">
    <property type="protein sequence ID" value="RJQ83873.1"/>
    <property type="molecule type" value="Genomic_DNA"/>
</dbReference>
<gene>
    <name evidence="2" type="ORF">D5S19_18890</name>
</gene>
<feature type="compositionally biased region" description="Basic and acidic residues" evidence="1">
    <location>
        <begin position="13"/>
        <end position="25"/>
    </location>
</feature>
<accession>A0A419I251</accession>
<name>A0A419I251_9PSEU</name>
<comment type="caution">
    <text evidence="2">The sequence shown here is derived from an EMBL/GenBank/DDBJ whole genome shotgun (WGS) entry which is preliminary data.</text>
</comment>
<feature type="region of interest" description="Disordered" evidence="1">
    <location>
        <begin position="1"/>
        <end position="29"/>
    </location>
</feature>
<evidence type="ECO:0000313" key="2">
    <source>
        <dbReference type="EMBL" id="RJQ83873.1"/>
    </source>
</evidence>
<protein>
    <submittedName>
        <fullName evidence="2">Uncharacterized protein</fullName>
    </submittedName>
</protein>
<dbReference type="AlphaFoldDB" id="A0A419I251"/>
<evidence type="ECO:0000256" key="1">
    <source>
        <dbReference type="SAM" id="MobiDB-lite"/>
    </source>
</evidence>
<keyword evidence="3" id="KW-1185">Reference proteome</keyword>
<proteinExistence type="predicted"/>
<reference evidence="2 3" key="1">
    <citation type="submission" date="2018-09" db="EMBL/GenBank/DDBJ databases">
        <title>YIM PH 21725 draft genome.</title>
        <authorList>
            <person name="Miao C."/>
        </authorList>
    </citation>
    <scope>NUCLEOTIDE SEQUENCE [LARGE SCALE GENOMIC DNA]</scope>
    <source>
        <strain evidence="3">YIM PH21725</strain>
    </source>
</reference>
<dbReference type="Proteomes" id="UP000285112">
    <property type="component" value="Unassembled WGS sequence"/>
</dbReference>